<dbReference type="InterPro" id="IPR018511">
    <property type="entry name" value="Hemolysin-typ_Ca-bd_CS"/>
</dbReference>
<comment type="caution">
    <text evidence="3">The sequence shown here is derived from an EMBL/GenBank/DDBJ whole genome shotgun (WGS) entry which is preliminary data.</text>
</comment>
<dbReference type="HOGENOM" id="CLU_416094_0_0_5"/>
<dbReference type="PRINTS" id="PR00313">
    <property type="entry name" value="CABNDNGRPT"/>
</dbReference>
<dbReference type="PANTHER" id="PTHR38340:SF1">
    <property type="entry name" value="S-LAYER PROTEIN"/>
    <property type="match status" value="1"/>
</dbReference>
<dbReference type="AlphaFoldDB" id="A3TUQ7"/>
<dbReference type="eggNOG" id="COG2931">
    <property type="taxonomic scope" value="Bacteria"/>
</dbReference>
<dbReference type="SUPFAM" id="SSF51120">
    <property type="entry name" value="beta-Roll"/>
    <property type="match status" value="5"/>
</dbReference>
<dbReference type="PANTHER" id="PTHR38340">
    <property type="entry name" value="S-LAYER PROTEIN"/>
    <property type="match status" value="1"/>
</dbReference>
<dbReference type="InterPro" id="IPR050557">
    <property type="entry name" value="RTX_toxin/Mannuronan_C5-epim"/>
</dbReference>
<dbReference type="EMBL" id="AAMO01000002">
    <property type="protein sequence ID" value="EAQ04253.1"/>
    <property type="molecule type" value="Genomic_DNA"/>
</dbReference>
<dbReference type="GO" id="GO:0005509">
    <property type="term" value="F:calcium ion binding"/>
    <property type="evidence" value="ECO:0007669"/>
    <property type="project" value="InterPro"/>
</dbReference>
<dbReference type="InterPro" id="IPR001343">
    <property type="entry name" value="Hemolysn_Ca-bd"/>
</dbReference>
<reference evidence="3 4" key="1">
    <citation type="journal article" date="2010" name="J. Bacteriol.">
        <title>Genome sequences of Oceanicola granulosus HTCC2516(T) and Oceanicola batsensis HTCC2597(TDelta).</title>
        <authorList>
            <person name="Thrash J.C."/>
            <person name="Cho J.C."/>
            <person name="Vergin K.L."/>
            <person name="Giovannoni S.J."/>
        </authorList>
    </citation>
    <scope>NUCLEOTIDE SEQUENCE [LARGE SCALE GENOMIC DNA]</scope>
    <source>
        <strain evidence="4">ATCC BAA-863 / DSM 15984 / KCTC 12145 / HTCC2597</strain>
    </source>
</reference>
<accession>A3TUQ7</accession>
<evidence type="ECO:0000313" key="3">
    <source>
        <dbReference type="EMBL" id="EAQ04253.1"/>
    </source>
</evidence>
<proteinExistence type="predicted"/>
<dbReference type="InterPro" id="IPR011049">
    <property type="entry name" value="Serralysin-like_metalloprot_C"/>
</dbReference>
<dbReference type="OrthoDB" id="7836029at2"/>
<organism evidence="3 4">
    <name type="scientific">Pseudooceanicola batsensis (strain ATCC BAA-863 / DSM 15984 / KCTC 12145 / HTCC2597)</name>
    <name type="common">Oceanicola batsensis</name>
    <dbReference type="NCBI Taxonomy" id="252305"/>
    <lineage>
        <taxon>Bacteria</taxon>
        <taxon>Pseudomonadati</taxon>
        <taxon>Pseudomonadota</taxon>
        <taxon>Alphaproteobacteria</taxon>
        <taxon>Rhodobacterales</taxon>
        <taxon>Paracoccaceae</taxon>
        <taxon>Pseudooceanicola</taxon>
    </lineage>
</organism>
<dbReference type="InterPro" id="IPR035940">
    <property type="entry name" value="CAP_sf"/>
</dbReference>
<gene>
    <name evidence="3" type="ORF">OB2597_08924</name>
</gene>
<dbReference type="GO" id="GO:0005576">
    <property type="term" value="C:extracellular region"/>
    <property type="evidence" value="ECO:0007669"/>
    <property type="project" value="UniProtKB-SubCell"/>
</dbReference>
<dbReference type="STRING" id="252305.OB2597_08924"/>
<comment type="subcellular location">
    <subcellularLocation>
        <location evidence="1">Secreted</location>
    </subcellularLocation>
</comment>
<evidence type="ECO:0000256" key="2">
    <source>
        <dbReference type="ARBA" id="ARBA00022525"/>
    </source>
</evidence>
<evidence type="ECO:0000313" key="4">
    <source>
        <dbReference type="Proteomes" id="UP000004318"/>
    </source>
</evidence>
<dbReference type="eggNOG" id="COG2340">
    <property type="taxonomic scope" value="Bacteria"/>
</dbReference>
<dbReference type="Gene3D" id="3.40.33.10">
    <property type="entry name" value="CAP"/>
    <property type="match status" value="1"/>
</dbReference>
<sequence length="659" mass="66795">MTDIYAPTSHDSINLVELELYHLLMNYRATEGLAAVPLSVGLSATAGRHAVDTHDNIWAQNVTLPEGANLHSWSDAYYYSDHRDPTVMWDAPSRIGSSYTDSGYEISAAGFATIEAALSGWQGSPGHNSVIMNEGSWSSATWNAIGVGVIQSDDPSLEYNGRIYHVWFGQQTDPSGVPIIEGTTGDDDFVATSFADIIQADLGNDTIDAGAGDDMIDGGSGSDSMDGGAGDDTVTYENAASGAMRLSLGGTAGVGGQSDGDVLTNIEHAIGSNFADTIIGSTLANTLNGLGGADLIFGNDGADTIDGGDGDDALVGGGGADNLIGGAGIDTARYAGSAAVTINLATNTATGGEAEGDTFSGIENLVGSQNADILTGDANANRFEGLGGDDVFQGGLGADTMIGHLGIDTADYSDSASAIEVGIHRTGVGGTADGDVLIYMERIIGSAFGDDLVGGGTAPIIEGAGGNDTIIDYGGAATIMGGDGDDTINAGTGADSIDGGAGIDTVRYANTSAVQIDLAAGTGSGFAAEGDIFVNVENVVGSNAGDTLTGDDQANRLEGLYGEDTIKGGLGNDVLLGGGNADTFVFDAAGFGRDLILDWQDNYDKIDLRGSGLTHASFTEVDTAQGVRLDYFNGVSTDAIHLFGASLSPSDIDSSDFLV</sequence>
<protein>
    <submittedName>
        <fullName evidence="3">Hemolysin-type calcium-binding protein</fullName>
    </submittedName>
</protein>
<dbReference type="RefSeq" id="WP_009806007.1">
    <property type="nucleotide sequence ID" value="NZ_CH724131.1"/>
</dbReference>
<dbReference type="Pfam" id="PF00353">
    <property type="entry name" value="HemolysinCabind"/>
    <property type="match status" value="6"/>
</dbReference>
<dbReference type="Proteomes" id="UP000004318">
    <property type="component" value="Unassembled WGS sequence"/>
</dbReference>
<name>A3TUQ7_PSEBH</name>
<keyword evidence="4" id="KW-1185">Reference proteome</keyword>
<dbReference type="PROSITE" id="PS00330">
    <property type="entry name" value="HEMOLYSIN_CALCIUM"/>
    <property type="match status" value="6"/>
</dbReference>
<dbReference type="Gene3D" id="2.150.10.10">
    <property type="entry name" value="Serralysin-like metalloprotease, C-terminal"/>
    <property type="match status" value="3"/>
</dbReference>
<evidence type="ECO:0000256" key="1">
    <source>
        <dbReference type="ARBA" id="ARBA00004613"/>
    </source>
</evidence>
<keyword evidence="2" id="KW-0964">Secreted</keyword>